<dbReference type="Proteomes" id="UP000500938">
    <property type="component" value="Chromosome"/>
</dbReference>
<dbReference type="EMBL" id="CP053085">
    <property type="protein sequence ID" value="QJR34313.1"/>
    <property type="molecule type" value="Genomic_DNA"/>
</dbReference>
<name>A0A6M4IHN6_9BACT</name>
<evidence type="ECO:0000313" key="1">
    <source>
        <dbReference type="EMBL" id="QJR34313.1"/>
    </source>
</evidence>
<evidence type="ECO:0000313" key="2">
    <source>
        <dbReference type="Proteomes" id="UP000500938"/>
    </source>
</evidence>
<reference evidence="1 2" key="1">
    <citation type="submission" date="2020-05" db="EMBL/GenBank/DDBJ databases">
        <title>Complete genome sequence of Gemmatimonas greenlandica TET16.</title>
        <authorList>
            <person name="Zeng Y."/>
        </authorList>
    </citation>
    <scope>NUCLEOTIDE SEQUENCE [LARGE SCALE GENOMIC DNA]</scope>
    <source>
        <strain evidence="1 2">TET16</strain>
    </source>
</reference>
<protein>
    <submittedName>
        <fullName evidence="1">Uncharacterized protein</fullName>
    </submittedName>
</protein>
<sequence length="108" mass="12173">MNETTTVPEDFDGFLLDFVPVHDGIWSLYGIDDDRPVAMWSRPHAERYAQRLQEATAREKIAEWALGDVTAKNLPACILKAEATLATARAATALWSERLRVVNSFRPE</sequence>
<dbReference type="AlphaFoldDB" id="A0A6M4IHN6"/>
<dbReference type="RefSeq" id="WP_171223739.1">
    <property type="nucleotide sequence ID" value="NZ_CP053085.1"/>
</dbReference>
<gene>
    <name evidence="1" type="ORF">HKW67_01635</name>
</gene>
<accession>A0A6M4IHN6</accession>
<proteinExistence type="predicted"/>
<keyword evidence="2" id="KW-1185">Reference proteome</keyword>
<organism evidence="1 2">
    <name type="scientific">Gemmatimonas groenlandica</name>
    <dbReference type="NCBI Taxonomy" id="2732249"/>
    <lineage>
        <taxon>Bacteria</taxon>
        <taxon>Pseudomonadati</taxon>
        <taxon>Gemmatimonadota</taxon>
        <taxon>Gemmatimonadia</taxon>
        <taxon>Gemmatimonadales</taxon>
        <taxon>Gemmatimonadaceae</taxon>
        <taxon>Gemmatimonas</taxon>
    </lineage>
</organism>
<dbReference type="KEGG" id="ggr:HKW67_01635"/>